<dbReference type="EMBL" id="CP138590">
    <property type="protein sequence ID" value="WPH03890.1"/>
    <property type="molecule type" value="Genomic_DNA"/>
</dbReference>
<sequence>MLDKVGHTHLASTQRTVRCSVPPPSTFLHPSRSSPTLCALHGKPSSPHQLRASSSTSCLTALAREPEPAKMPGRPQGINHVPQLPEMVFRAKDASHPGVVNVPAHVQDIGPHPGSEARSESSLEDLSRLFCRSRNQIQPAHRLQRQFHDINVATACNARLIAISRSIWRTLAECLDAGDKQSFANLFLAYHDAADSISRLPNTEIPVDYVNLENFTGYDQSFLDMLPSQSQTAIKNLLFKVRYDGDFIASRLATLSRQEVSRLTPSHHTTKSTESVLSVSSGPTSRQSRQLAFEAVRDQRETLGSLDYSSHLQTLVYCVRGLSSSFPSEAAREMDVWSTVCAKLFTGQQAASKLIPSILDLFAQQNTWPGKQHLELWISETLQNGSLVTEPRDSFISRKEGPSESVQEAFFYETAVDSLLHLMGSGSPACVIPETVLNLCRATCAKLPNGSNQQRDFTYEVLNNWLFSLFIPAILTLPEAYGLMLKCHIESNVRKRVLREVAIRAQNTVYQVTQSPLWPNSTSASLRTTTAVYSILKSFRAPPIASLSKSARPSIEETWATVTSNDVKSLINTLFPERSYVGTTSPELRISSQSLSSSTFSALPISRVPLTEPSTGYNTPLASQRHGFLSSSLEFPNFESDDSPGPHWFANLSHAEEAQLRDAHSNLSDLVSTRTGILWAPLIISPGSNSFHTPRQSLKPMLHESSSTDRSDDKLRQILNVVQDLLLSDMRRSQSSGLSKSTHNYNLSRREQVIRALEGRLHDAEAECDFIAAHEWSRHLRTFRSAIDSGSTHLLSKTFALIEDQASTTLNHSKVLLQSFHKWYEAFSPYNRRLTDQMAENTYALGFLRDKVYFTTEISAPYQNLKSTVAVLRGMINSKSQTYKSTQRSMTRILASKTPGVGFRSNSKVQELESLSCSSSRGGPNKLNDTASHGLSQWLAENQIRNLCQGEERIHKLCQEIRKFEELAFSSIGALKMSVDVLYAREKRFIELENASYCREQASKEETQLRSPNPPLFGGTDSFRNFNFSSLRASSNESFTTGESSASIPYPLSNSSSREYVASMSSSFNNGVSRSWSPAMTEDRSPSVASGPPSMYQCTMPPTNNSPTNEPFAGIIQRLRRNLNSLALSDCNLNLFNKGSETDQIFWTGLGGDISERYMCRKYPEAREGIDAKQNGANQRQEFNFKAAFKSMLRSFSANPDPFKKLTILCDIEKLLQHYPRQERNPSELTESVQSCSKFRGSTTSVEGFRSLFIDSDLRPPTIFRDLQYIAGLIPSAQLDLMPEGQSFNNAVDALLSLKTELTENMVHTAYLIVKYHDEARTRNGSQRASMAQRERDAATTYNPNSGALPVTDVAQYSMRDAALLFATAAKEGHVVAQRELGYMYLCMSDLPGIVLAPLSCSDDVFSKARAWSEHHNDEQLRNPIHMCLAEFWLNKAAEGGDELSKRTLEEQLVDESNLANNESRF</sequence>
<feature type="region of interest" description="Disordered" evidence="1">
    <location>
        <begin position="1069"/>
        <end position="1093"/>
    </location>
</feature>
<evidence type="ECO:0000313" key="3">
    <source>
        <dbReference type="Proteomes" id="UP001303373"/>
    </source>
</evidence>
<evidence type="ECO:0000313" key="2">
    <source>
        <dbReference type="EMBL" id="WPH03890.1"/>
    </source>
</evidence>
<feature type="compositionally biased region" description="Polar residues" evidence="1">
    <location>
        <begin position="1069"/>
        <end position="1078"/>
    </location>
</feature>
<accession>A0AAQ3MA96</accession>
<protein>
    <submittedName>
        <fullName evidence="2">Uncharacterized protein</fullName>
    </submittedName>
</protein>
<name>A0AAQ3MA96_9PEZI</name>
<dbReference type="PANTHER" id="PTHR42064:SF1">
    <property type="entry name" value="YALI0F28677P"/>
    <property type="match status" value="1"/>
</dbReference>
<gene>
    <name evidence="2" type="ORF">R9X50_00677300</name>
</gene>
<evidence type="ECO:0000256" key="1">
    <source>
        <dbReference type="SAM" id="MobiDB-lite"/>
    </source>
</evidence>
<feature type="region of interest" description="Disordered" evidence="1">
    <location>
        <begin position="263"/>
        <end position="283"/>
    </location>
</feature>
<dbReference type="Proteomes" id="UP001303373">
    <property type="component" value="Chromosome 11"/>
</dbReference>
<feature type="region of interest" description="Disordered" evidence="1">
    <location>
        <begin position="694"/>
        <end position="713"/>
    </location>
</feature>
<dbReference type="PANTHER" id="PTHR42064">
    <property type="entry name" value="YALI0F28677P"/>
    <property type="match status" value="1"/>
</dbReference>
<organism evidence="2 3">
    <name type="scientific">Acrodontium crateriforme</name>
    <dbReference type="NCBI Taxonomy" id="150365"/>
    <lineage>
        <taxon>Eukaryota</taxon>
        <taxon>Fungi</taxon>
        <taxon>Dikarya</taxon>
        <taxon>Ascomycota</taxon>
        <taxon>Pezizomycotina</taxon>
        <taxon>Dothideomycetes</taxon>
        <taxon>Dothideomycetidae</taxon>
        <taxon>Mycosphaerellales</taxon>
        <taxon>Teratosphaeriaceae</taxon>
        <taxon>Acrodontium</taxon>
    </lineage>
</organism>
<keyword evidence="3" id="KW-1185">Reference proteome</keyword>
<reference evidence="2 3" key="1">
    <citation type="submission" date="2023-11" db="EMBL/GenBank/DDBJ databases">
        <title>An acidophilic fungus is an integral part of prey digestion in a carnivorous sundew plant.</title>
        <authorList>
            <person name="Tsai I.J."/>
        </authorList>
    </citation>
    <scope>NUCLEOTIDE SEQUENCE [LARGE SCALE GENOMIC DNA]</scope>
    <source>
        <strain evidence="2">169a</strain>
    </source>
</reference>
<proteinExistence type="predicted"/>